<dbReference type="EMBL" id="UYYB01007315">
    <property type="protein sequence ID" value="VDM68015.1"/>
    <property type="molecule type" value="Genomic_DNA"/>
</dbReference>
<dbReference type="SUPFAM" id="SSF52540">
    <property type="entry name" value="P-loop containing nucleoside triphosphate hydrolases"/>
    <property type="match status" value="1"/>
</dbReference>
<dbReference type="PANTHER" id="PTHR19229">
    <property type="entry name" value="ATP-BINDING CASSETTE TRANSPORTER SUBFAMILY A ABCA"/>
    <property type="match status" value="1"/>
</dbReference>
<accession>A0A3P7K9R2</accession>
<dbReference type="GO" id="GO:0016020">
    <property type="term" value="C:membrane"/>
    <property type="evidence" value="ECO:0007669"/>
    <property type="project" value="InterPro"/>
</dbReference>
<dbReference type="GO" id="GO:0016887">
    <property type="term" value="F:ATP hydrolysis activity"/>
    <property type="evidence" value="ECO:0007669"/>
    <property type="project" value="InterPro"/>
</dbReference>
<name>A0A3P7K9R2_STRVU</name>
<reference evidence="2 3" key="1">
    <citation type="submission" date="2018-11" db="EMBL/GenBank/DDBJ databases">
        <authorList>
            <consortium name="Pathogen Informatics"/>
        </authorList>
    </citation>
    <scope>NUCLEOTIDE SEQUENCE [LARGE SCALE GENOMIC DNA]</scope>
</reference>
<dbReference type="Proteomes" id="UP000270094">
    <property type="component" value="Unassembled WGS sequence"/>
</dbReference>
<dbReference type="GO" id="GO:0140359">
    <property type="term" value="F:ABC-type transporter activity"/>
    <property type="evidence" value="ECO:0007669"/>
    <property type="project" value="InterPro"/>
</dbReference>
<dbReference type="InterPro" id="IPR027417">
    <property type="entry name" value="P-loop_NTPase"/>
</dbReference>
<dbReference type="AlphaFoldDB" id="A0A3P7K9R2"/>
<dbReference type="GO" id="GO:0005319">
    <property type="term" value="F:lipid transporter activity"/>
    <property type="evidence" value="ECO:0007669"/>
    <property type="project" value="TreeGrafter"/>
</dbReference>
<evidence type="ECO:0000313" key="2">
    <source>
        <dbReference type="EMBL" id="VDM68015.1"/>
    </source>
</evidence>
<dbReference type="InterPro" id="IPR003439">
    <property type="entry name" value="ABC_transporter-like_ATP-bd"/>
</dbReference>
<gene>
    <name evidence="2" type="ORF">SVUK_LOCUS3013</name>
</gene>
<dbReference type="PANTHER" id="PTHR19229:SF151">
    <property type="entry name" value="ABC TRANSPORTER DOMAIN-CONTAINING PROTEIN"/>
    <property type="match status" value="1"/>
</dbReference>
<proteinExistence type="predicted"/>
<dbReference type="OrthoDB" id="5828202at2759"/>
<sequence>NLTKYYGDNCAVKKITFGVRGEDCFGLVGASGAGKTSAFDIITGTRFANFGSVYIGNQFVNRTQGIGYCPQFDAMLPRLSCRQNMTIIAGLIGYKKPHLIVNEMLRFLDLNTHANKTFGRCR</sequence>
<evidence type="ECO:0000259" key="1">
    <source>
        <dbReference type="Pfam" id="PF00005"/>
    </source>
</evidence>
<keyword evidence="3" id="KW-1185">Reference proteome</keyword>
<feature type="domain" description="ABC transporter" evidence="1">
    <location>
        <begin position="13"/>
        <end position="114"/>
    </location>
</feature>
<organism evidence="2 3">
    <name type="scientific">Strongylus vulgaris</name>
    <name type="common">Blood worm</name>
    <dbReference type="NCBI Taxonomy" id="40348"/>
    <lineage>
        <taxon>Eukaryota</taxon>
        <taxon>Metazoa</taxon>
        <taxon>Ecdysozoa</taxon>
        <taxon>Nematoda</taxon>
        <taxon>Chromadorea</taxon>
        <taxon>Rhabditida</taxon>
        <taxon>Rhabditina</taxon>
        <taxon>Rhabditomorpha</taxon>
        <taxon>Strongyloidea</taxon>
        <taxon>Strongylidae</taxon>
        <taxon>Strongylus</taxon>
    </lineage>
</organism>
<dbReference type="Gene3D" id="3.40.50.300">
    <property type="entry name" value="P-loop containing nucleotide triphosphate hydrolases"/>
    <property type="match status" value="1"/>
</dbReference>
<dbReference type="InterPro" id="IPR026082">
    <property type="entry name" value="ABCA"/>
</dbReference>
<dbReference type="GO" id="GO:0005524">
    <property type="term" value="F:ATP binding"/>
    <property type="evidence" value="ECO:0007669"/>
    <property type="project" value="InterPro"/>
</dbReference>
<dbReference type="Pfam" id="PF00005">
    <property type="entry name" value="ABC_tran"/>
    <property type="match status" value="1"/>
</dbReference>
<protein>
    <recommendedName>
        <fullName evidence="1">ABC transporter domain-containing protein</fullName>
    </recommendedName>
</protein>
<feature type="non-terminal residue" evidence="2">
    <location>
        <position position="1"/>
    </location>
</feature>
<evidence type="ECO:0000313" key="3">
    <source>
        <dbReference type="Proteomes" id="UP000270094"/>
    </source>
</evidence>